<reference evidence="1" key="1">
    <citation type="submission" date="2020-02" db="EMBL/GenBank/DDBJ databases">
        <authorList>
            <person name="Meier V. D."/>
        </authorList>
    </citation>
    <scope>NUCLEOTIDE SEQUENCE</scope>
    <source>
        <strain evidence="1">AVDCRST_MAG86</strain>
    </source>
</reference>
<proteinExistence type="predicted"/>
<dbReference type="AlphaFoldDB" id="A0A6J4V2M0"/>
<name>A0A6J4V2M0_9DEIN</name>
<evidence type="ECO:0000313" key="1">
    <source>
        <dbReference type="EMBL" id="CAA9566240.1"/>
    </source>
</evidence>
<sequence length="49" mass="5840">MLPNSSFTLLASDHIAELQRHAKSARLARISYPDRERTPRILRHWTNRR</sequence>
<organism evidence="1">
    <name type="scientific">uncultured Truepera sp</name>
    <dbReference type="NCBI Taxonomy" id="543023"/>
    <lineage>
        <taxon>Bacteria</taxon>
        <taxon>Thermotogati</taxon>
        <taxon>Deinococcota</taxon>
        <taxon>Deinococci</taxon>
        <taxon>Trueperales</taxon>
        <taxon>Trueperaceae</taxon>
        <taxon>Truepera</taxon>
        <taxon>environmental samples</taxon>
    </lineage>
</organism>
<gene>
    <name evidence="1" type="ORF">AVDCRST_MAG86-1211</name>
</gene>
<protein>
    <submittedName>
        <fullName evidence="1">Uncharacterized protein</fullName>
    </submittedName>
</protein>
<dbReference type="EMBL" id="CADCWP010000079">
    <property type="protein sequence ID" value="CAA9566240.1"/>
    <property type="molecule type" value="Genomic_DNA"/>
</dbReference>
<accession>A0A6J4V2M0</accession>